<organism evidence="1 2">
    <name type="scientific">Streptomyces boluensis</name>
    <dbReference type="NCBI Taxonomy" id="1775135"/>
    <lineage>
        <taxon>Bacteria</taxon>
        <taxon>Bacillati</taxon>
        <taxon>Actinomycetota</taxon>
        <taxon>Actinomycetes</taxon>
        <taxon>Kitasatosporales</taxon>
        <taxon>Streptomycetaceae</taxon>
        <taxon>Streptomyces</taxon>
    </lineage>
</organism>
<evidence type="ECO:0000313" key="1">
    <source>
        <dbReference type="EMBL" id="NBE53775.1"/>
    </source>
</evidence>
<name>A0A964UY98_9ACTN</name>
<sequence length="150" mass="15877">MSDPHAYDPRFALTAVDDPPLTETGVMLMGLDAERLLAGLGMAALADDPAQVALTVDRAKHGVELRLTFDALVEAGVVRWREARTALDALGGAGAPPASLRKTWERTLAMLDDCDLGAVGPATAAHLAACWLRHQEVDQRAAERGAPQGE</sequence>
<keyword evidence="2" id="KW-1185">Reference proteome</keyword>
<dbReference type="Pfam" id="PF19685">
    <property type="entry name" value="DUF6187"/>
    <property type="match status" value="1"/>
</dbReference>
<comment type="caution">
    <text evidence="1">The sequence shown here is derived from an EMBL/GenBank/DDBJ whole genome shotgun (WGS) entry which is preliminary data.</text>
</comment>
<dbReference type="InterPro" id="IPR046178">
    <property type="entry name" value="DUF6187"/>
</dbReference>
<accession>A0A964UY98</accession>
<dbReference type="RefSeq" id="WP_161699977.1">
    <property type="nucleotide sequence ID" value="NZ_JAAAHS010000164.1"/>
</dbReference>
<proteinExistence type="predicted"/>
<dbReference type="Proteomes" id="UP000598297">
    <property type="component" value="Unassembled WGS sequence"/>
</dbReference>
<dbReference type="AlphaFoldDB" id="A0A964UY98"/>
<dbReference type="EMBL" id="JAAAHS010000164">
    <property type="protein sequence ID" value="NBE53775.1"/>
    <property type="molecule type" value="Genomic_DNA"/>
</dbReference>
<gene>
    <name evidence="1" type="ORF">GUY60_20590</name>
</gene>
<dbReference type="OrthoDB" id="4248278at2"/>
<reference evidence="1" key="1">
    <citation type="submission" date="2020-01" db="EMBL/GenBank/DDBJ databases">
        <title>Whole-genome analyses of novel actinobacteria.</title>
        <authorList>
            <person name="Sahin N."/>
        </authorList>
    </citation>
    <scope>NUCLEOTIDE SEQUENCE</scope>
    <source>
        <strain evidence="1">YC537</strain>
    </source>
</reference>
<evidence type="ECO:0000313" key="2">
    <source>
        <dbReference type="Proteomes" id="UP000598297"/>
    </source>
</evidence>
<protein>
    <submittedName>
        <fullName evidence="1">Uncharacterized protein</fullName>
    </submittedName>
</protein>